<keyword evidence="5" id="KW-0119">Carbohydrate metabolism</keyword>
<feature type="region of interest" description="Disordered" evidence="7">
    <location>
        <begin position="1"/>
        <end position="41"/>
    </location>
</feature>
<gene>
    <name evidence="9" type="ORF">MMYC01_204550</name>
</gene>
<dbReference type="CDD" id="cd11318">
    <property type="entry name" value="AmyAc_bac_fung_AmyA"/>
    <property type="match status" value="1"/>
</dbReference>
<organism evidence="9 10">
    <name type="scientific">Madurella mycetomatis</name>
    <dbReference type="NCBI Taxonomy" id="100816"/>
    <lineage>
        <taxon>Eukaryota</taxon>
        <taxon>Fungi</taxon>
        <taxon>Dikarya</taxon>
        <taxon>Ascomycota</taxon>
        <taxon>Pezizomycotina</taxon>
        <taxon>Sordariomycetes</taxon>
        <taxon>Sordariomycetidae</taxon>
        <taxon>Sordariales</taxon>
        <taxon>Sordariales incertae sedis</taxon>
        <taxon>Madurella</taxon>
    </lineage>
</organism>
<dbReference type="AlphaFoldDB" id="A0A175W7U3"/>
<dbReference type="GO" id="GO:0004553">
    <property type="term" value="F:hydrolase activity, hydrolyzing O-glycosyl compounds"/>
    <property type="evidence" value="ECO:0007669"/>
    <property type="project" value="InterPro"/>
</dbReference>
<keyword evidence="10" id="KW-1185">Reference proteome</keyword>
<evidence type="ECO:0000256" key="6">
    <source>
        <dbReference type="ARBA" id="ARBA00023295"/>
    </source>
</evidence>
<dbReference type="OrthoDB" id="550577at2759"/>
<dbReference type="STRING" id="100816.A0A175W7U3"/>
<dbReference type="SUPFAM" id="SSF51011">
    <property type="entry name" value="Glycosyl hydrolase domain"/>
    <property type="match status" value="1"/>
</dbReference>
<dbReference type="InterPro" id="IPR015237">
    <property type="entry name" value="Alpha-amylase_C_pro"/>
</dbReference>
<dbReference type="NCBIfam" id="NF006969">
    <property type="entry name" value="PRK09441.1-2"/>
    <property type="match status" value="1"/>
</dbReference>
<feature type="domain" description="Glycosyl hydrolase family 13 catalytic" evidence="8">
    <location>
        <begin position="71"/>
        <end position="446"/>
    </location>
</feature>
<dbReference type="InterPro" id="IPR013776">
    <property type="entry name" value="A-amylase_thermo"/>
</dbReference>
<keyword evidence="6" id="KW-0326">Glycosidase</keyword>
<evidence type="ECO:0000256" key="2">
    <source>
        <dbReference type="ARBA" id="ARBA00008061"/>
    </source>
</evidence>
<dbReference type="SMART" id="SM00642">
    <property type="entry name" value="Aamy"/>
    <property type="match status" value="1"/>
</dbReference>
<dbReference type="EMBL" id="LCTW02000090">
    <property type="protein sequence ID" value="KXX79340.1"/>
    <property type="molecule type" value="Genomic_DNA"/>
</dbReference>
<evidence type="ECO:0000256" key="5">
    <source>
        <dbReference type="ARBA" id="ARBA00023277"/>
    </source>
</evidence>
<keyword evidence="4" id="KW-0378">Hydrolase</keyword>
<comment type="caution">
    <text evidence="9">The sequence shown here is derived from an EMBL/GenBank/DDBJ whole genome shotgun (WGS) entry which is preliminary data.</text>
</comment>
<dbReference type="Gene3D" id="3.20.20.80">
    <property type="entry name" value="Glycosidases"/>
    <property type="match status" value="1"/>
</dbReference>
<dbReference type="InterPro" id="IPR013780">
    <property type="entry name" value="Glyco_hydro_b"/>
</dbReference>
<dbReference type="Gene3D" id="2.40.30.140">
    <property type="match status" value="1"/>
</dbReference>
<sequence>MASYLSLPTPAASSLPSSLRALQASATRQEPGSGGSTNIRPVRARLKHDGTTQPSPLPCPIPDDKSHPVNETMFQAFEWYVPADGQHWRRLESVVASLAQLGVTKMWIPPACKAASQVGNGYDIYDLWDLGEFEQKGGRGTKWGPKEGLVRMAEMAGRCGIGVLWDTVLNHKTGADFSEKAVARKMDDRDRRKEVEGGKREIVGWTGFEFPGRAGKYSRMRWKKDHFTGIDWDAAKREKGVWKFEGKEWAKDVDEELGNYDFLLFADVDHKHPKVREDLFRWVEWLPHQLKLSGMRLDAIKHYSFEFLRDFVAHIDATVDPDWFLVGEYWREDSEFLARFIQFMNHRISLFDVQLVANFSRISLLDEKGDMRRVLDDALILWKPNNAVMPIAPWFLPLAYALILLRANSGTPCVFYSDLFGSIGQQRPPPRSANLRTFVPPLSGGKTLPRLMLARKLWAYGAQHDYFDDPHCVGFTRLGHPSRSGGHGLAVIMTNSWEYDAKQMVVGKHHAGEIWTDLLRQCPGQVPIDANGIGHFPVGPRSVSVWANTTADGRRAVDECVFDYDIYGFKRHEERRAPSRGLGRAGLE</sequence>
<name>A0A175W7U3_9PEZI</name>
<dbReference type="Gene3D" id="2.60.40.1180">
    <property type="entry name" value="Golgi alpha-mannosidase II"/>
    <property type="match status" value="1"/>
</dbReference>
<dbReference type="VEuPathDB" id="FungiDB:MMYC01_204550"/>
<dbReference type="Pfam" id="PF09154">
    <property type="entry name" value="Alpha-amy_C_pro"/>
    <property type="match status" value="1"/>
</dbReference>
<comment type="cofactor">
    <cofactor evidence="1">
        <name>Ca(2+)</name>
        <dbReference type="ChEBI" id="CHEBI:29108"/>
    </cofactor>
</comment>
<proteinExistence type="inferred from homology"/>
<evidence type="ECO:0000256" key="7">
    <source>
        <dbReference type="SAM" id="MobiDB-lite"/>
    </source>
</evidence>
<evidence type="ECO:0000256" key="3">
    <source>
        <dbReference type="ARBA" id="ARBA00022723"/>
    </source>
</evidence>
<dbReference type="GO" id="GO:0005975">
    <property type="term" value="P:carbohydrate metabolic process"/>
    <property type="evidence" value="ECO:0007669"/>
    <property type="project" value="InterPro"/>
</dbReference>
<protein>
    <submittedName>
        <fullName evidence="9">Alpha-amylase</fullName>
    </submittedName>
</protein>
<reference evidence="9 10" key="1">
    <citation type="journal article" date="2016" name="Genome Announc.">
        <title>Genome Sequence of Madurella mycetomatis mm55, Isolated from a Human Mycetoma Case in Sudan.</title>
        <authorList>
            <person name="Smit S."/>
            <person name="Derks M.F."/>
            <person name="Bervoets S."/>
            <person name="Fahal A."/>
            <person name="van Leeuwen W."/>
            <person name="van Belkum A."/>
            <person name="van de Sande W.W."/>
        </authorList>
    </citation>
    <scope>NUCLEOTIDE SEQUENCE [LARGE SCALE GENOMIC DNA]</scope>
    <source>
        <strain evidence="10">mm55</strain>
    </source>
</reference>
<dbReference type="InterPro" id="IPR017853">
    <property type="entry name" value="GH"/>
</dbReference>
<evidence type="ECO:0000256" key="4">
    <source>
        <dbReference type="ARBA" id="ARBA00022801"/>
    </source>
</evidence>
<dbReference type="SUPFAM" id="SSF51445">
    <property type="entry name" value="(Trans)glycosidases"/>
    <property type="match status" value="1"/>
</dbReference>
<keyword evidence="3" id="KW-0479">Metal-binding</keyword>
<dbReference type="GO" id="GO:0005509">
    <property type="term" value="F:calcium ion binding"/>
    <property type="evidence" value="ECO:0007669"/>
    <property type="project" value="InterPro"/>
</dbReference>
<feature type="compositionally biased region" description="Low complexity" evidence="7">
    <location>
        <begin position="1"/>
        <end position="26"/>
    </location>
</feature>
<evidence type="ECO:0000313" key="9">
    <source>
        <dbReference type="EMBL" id="KXX79340.1"/>
    </source>
</evidence>
<dbReference type="Pfam" id="PF00128">
    <property type="entry name" value="Alpha-amylase"/>
    <property type="match status" value="1"/>
</dbReference>
<accession>A0A175W7U3</accession>
<evidence type="ECO:0000313" key="10">
    <source>
        <dbReference type="Proteomes" id="UP000078237"/>
    </source>
</evidence>
<dbReference type="PIRSF" id="PIRSF001021">
    <property type="entry name" value="Alph-amls_thrmst"/>
    <property type="match status" value="1"/>
</dbReference>
<evidence type="ECO:0000259" key="8">
    <source>
        <dbReference type="SMART" id="SM00642"/>
    </source>
</evidence>
<evidence type="ECO:0000256" key="1">
    <source>
        <dbReference type="ARBA" id="ARBA00001913"/>
    </source>
</evidence>
<comment type="similarity">
    <text evidence="2">Belongs to the glycosyl hydrolase 13 family.</text>
</comment>
<dbReference type="Proteomes" id="UP000078237">
    <property type="component" value="Unassembled WGS sequence"/>
</dbReference>
<dbReference type="InterPro" id="IPR006047">
    <property type="entry name" value="GH13_cat_dom"/>
</dbReference>
<dbReference type="PANTHER" id="PTHR43447">
    <property type="entry name" value="ALPHA-AMYLASE"/>
    <property type="match status" value="1"/>
</dbReference>